<accession>A0ABS6I2C9</accession>
<evidence type="ECO:0000313" key="3">
    <source>
        <dbReference type="Proteomes" id="UP000824166"/>
    </source>
</evidence>
<sequence>MSLLRIDTSIRARGSQSRGAPVVIELWTDLGCPWCYVGKHRLQRAIDRRPDADRFQIKLRSFELNPDAPREPESIESAFTRSHGGNAEAVLSAERRIQGIAQREGLAFSLDRLNANTFDFHRILQHANEQGRGLEFFSNVQDRFFAGELNPFDPNALTRAAGTVGLAVDRVLEVLTGQDYAEAAHSDRREGQELGLSGVPFVVFDRRVAAPGAQSVEVYEQILEQVAPLTTPMGAR</sequence>
<evidence type="ECO:0000259" key="1">
    <source>
        <dbReference type="Pfam" id="PF01323"/>
    </source>
</evidence>
<reference evidence="2 3" key="1">
    <citation type="submission" date="2021-06" db="EMBL/GenBank/DDBJ databases">
        <authorList>
            <person name="Jeong J.W."/>
        </authorList>
    </citation>
    <scope>NUCLEOTIDE SEQUENCE [LARGE SCALE GENOMIC DNA]</scope>
    <source>
        <strain evidence="2 3">MMS21-TAE1-1</strain>
    </source>
</reference>
<dbReference type="PANTHER" id="PTHR13887">
    <property type="entry name" value="GLUTATHIONE S-TRANSFERASE KAPPA"/>
    <property type="match status" value="1"/>
</dbReference>
<dbReference type="Pfam" id="PF01323">
    <property type="entry name" value="DSBA"/>
    <property type="match status" value="1"/>
</dbReference>
<dbReference type="Proteomes" id="UP000824166">
    <property type="component" value="Unassembled WGS sequence"/>
</dbReference>
<keyword evidence="3" id="KW-1185">Reference proteome</keyword>
<feature type="domain" description="DSBA-like thioredoxin" evidence="1">
    <location>
        <begin position="23"/>
        <end position="223"/>
    </location>
</feature>
<evidence type="ECO:0000313" key="2">
    <source>
        <dbReference type="EMBL" id="MBU8865164.1"/>
    </source>
</evidence>
<dbReference type="CDD" id="cd03024">
    <property type="entry name" value="DsbA_FrnE"/>
    <property type="match status" value="1"/>
</dbReference>
<comment type="caution">
    <text evidence="2">The sequence shown here is derived from an EMBL/GenBank/DDBJ whole genome shotgun (WGS) entry which is preliminary data.</text>
</comment>
<dbReference type="PANTHER" id="PTHR13887:SF41">
    <property type="entry name" value="THIOREDOXIN SUPERFAMILY PROTEIN"/>
    <property type="match status" value="1"/>
</dbReference>
<name>A0ABS6I2C9_9MICC</name>
<dbReference type="RefSeq" id="WP_216922364.1">
    <property type="nucleotide sequence ID" value="NZ_JAHOPC010000001.1"/>
</dbReference>
<organism evidence="2 3">
    <name type="scientific">Paenarthrobacter aromaticivorans</name>
    <dbReference type="NCBI Taxonomy" id="2849150"/>
    <lineage>
        <taxon>Bacteria</taxon>
        <taxon>Bacillati</taxon>
        <taxon>Actinomycetota</taxon>
        <taxon>Actinomycetes</taxon>
        <taxon>Micrococcales</taxon>
        <taxon>Micrococcaceae</taxon>
        <taxon>Paenarthrobacter</taxon>
    </lineage>
</organism>
<proteinExistence type="predicted"/>
<gene>
    <name evidence="2" type="ORF">KSW38_02500</name>
</gene>
<protein>
    <submittedName>
        <fullName evidence="2">DsbA family oxidoreductase</fullName>
    </submittedName>
</protein>
<dbReference type="InterPro" id="IPR001853">
    <property type="entry name" value="DSBA-like_thioredoxin_dom"/>
</dbReference>
<dbReference type="EMBL" id="JAHOPC010000001">
    <property type="protein sequence ID" value="MBU8865164.1"/>
    <property type="molecule type" value="Genomic_DNA"/>
</dbReference>